<organism evidence="1 2">
    <name type="scientific">Ancylostoma ceylanicum</name>
    <dbReference type="NCBI Taxonomy" id="53326"/>
    <lineage>
        <taxon>Eukaryota</taxon>
        <taxon>Metazoa</taxon>
        <taxon>Ecdysozoa</taxon>
        <taxon>Nematoda</taxon>
        <taxon>Chromadorea</taxon>
        <taxon>Rhabditida</taxon>
        <taxon>Rhabditina</taxon>
        <taxon>Rhabditomorpha</taxon>
        <taxon>Strongyloidea</taxon>
        <taxon>Ancylostomatidae</taxon>
        <taxon>Ancylostomatinae</taxon>
        <taxon>Ancylostoma</taxon>
    </lineage>
</organism>
<comment type="caution">
    <text evidence="1">The sequence shown here is derived from an EMBL/GenBank/DDBJ whole genome shotgun (WGS) entry which is preliminary data.</text>
</comment>
<reference evidence="2" key="1">
    <citation type="journal article" date="2015" name="Nat. Genet.">
        <title>The genome and transcriptome of the zoonotic hookworm Ancylostoma ceylanicum identify infection-specific gene families.</title>
        <authorList>
            <person name="Schwarz E.M."/>
            <person name="Hu Y."/>
            <person name="Antoshechkin I."/>
            <person name="Miller M.M."/>
            <person name="Sternberg P.W."/>
            <person name="Aroian R.V."/>
        </authorList>
    </citation>
    <scope>NUCLEOTIDE SEQUENCE</scope>
    <source>
        <strain evidence="2">HY135</strain>
    </source>
</reference>
<keyword evidence="2" id="KW-1185">Reference proteome</keyword>
<gene>
    <name evidence="1" type="primary">Acey_s0001.g388</name>
    <name evidence="1" type="ORF">Y032_0001g388</name>
</gene>
<evidence type="ECO:0000313" key="2">
    <source>
        <dbReference type="Proteomes" id="UP000024635"/>
    </source>
</evidence>
<proteinExistence type="predicted"/>
<accession>A0A016W5T9</accession>
<name>A0A016W5T9_9BILA</name>
<dbReference type="EMBL" id="JARK01001337">
    <property type="protein sequence ID" value="EYC34388.1"/>
    <property type="molecule type" value="Genomic_DNA"/>
</dbReference>
<protein>
    <submittedName>
        <fullName evidence="1">Uncharacterized protein</fullName>
    </submittedName>
</protein>
<dbReference type="AlphaFoldDB" id="A0A016W5T9"/>
<sequence length="76" mass="8504">MRASRLARRVSNSLYSLRDTHSESTEEETDVVTDECPVEGTDDLIPKWKEISCALVPLSGMKTDKGVENHVMLLLV</sequence>
<evidence type="ECO:0000313" key="1">
    <source>
        <dbReference type="EMBL" id="EYC34388.1"/>
    </source>
</evidence>
<dbReference type="Proteomes" id="UP000024635">
    <property type="component" value="Unassembled WGS sequence"/>
</dbReference>